<dbReference type="InterPro" id="IPR027417">
    <property type="entry name" value="P-loop_NTPase"/>
</dbReference>
<sequence>MPNPPTVVSLGLAGGQGKSTVALMLGRYLGRLGIPVLFVDCDPQSSLTSFLGVQVQPHTPTLLEVLTQPEEKTKIIDAIASVPDVKLGDKLGDRIINNSNLFLIPSDDGLESANYKLASSGLSLFILRNRLQPIVNNFGVAIVDPPPERSHLAQTALGAGDRWVIPAESNVKGVQSLLRTLELIKEFKTALPYGELLGIVPFRARWTGLHPTNATKTSIDTMRQLVGDELMLPHILESDVFKNAINQRVAPTDLGQPNLEYTIHVLAQRLKPALPEEYAKLIPSETAS</sequence>
<protein>
    <submittedName>
        <fullName evidence="2">ParA family protein</fullName>
    </submittedName>
</protein>
<evidence type="ECO:0000313" key="2">
    <source>
        <dbReference type="EMBL" id="MEA5583601.1"/>
    </source>
</evidence>
<gene>
    <name evidence="2" type="ORF">VB620_19940</name>
</gene>
<evidence type="ECO:0000313" key="3">
    <source>
        <dbReference type="Proteomes" id="UP001302120"/>
    </source>
</evidence>
<dbReference type="PANTHER" id="PTHR13696">
    <property type="entry name" value="P-LOOP CONTAINING NUCLEOSIDE TRIPHOSPHATE HYDROLASE"/>
    <property type="match status" value="1"/>
</dbReference>
<comment type="caution">
    <text evidence="2">The sequence shown here is derived from an EMBL/GenBank/DDBJ whole genome shotgun (WGS) entry which is preliminary data.</text>
</comment>
<organism evidence="2 3">
    <name type="scientific">Nodularia harveyana UHCC-0300</name>
    <dbReference type="NCBI Taxonomy" id="2974287"/>
    <lineage>
        <taxon>Bacteria</taxon>
        <taxon>Bacillati</taxon>
        <taxon>Cyanobacteriota</taxon>
        <taxon>Cyanophyceae</taxon>
        <taxon>Nostocales</taxon>
        <taxon>Nodulariaceae</taxon>
        <taxon>Nodularia</taxon>
    </lineage>
</organism>
<accession>A0ABU5UJ52</accession>
<name>A0ABU5UJ52_9CYAN</name>
<keyword evidence="3" id="KW-1185">Reference proteome</keyword>
<dbReference type="Pfam" id="PF13614">
    <property type="entry name" value="AAA_31"/>
    <property type="match status" value="1"/>
</dbReference>
<dbReference type="EMBL" id="JAYGHG010000049">
    <property type="protein sequence ID" value="MEA5583601.1"/>
    <property type="molecule type" value="Genomic_DNA"/>
</dbReference>
<dbReference type="RefSeq" id="WP_323197897.1">
    <property type="nucleotide sequence ID" value="NZ_JAYGHG010000049.1"/>
</dbReference>
<proteinExistence type="predicted"/>
<dbReference type="Proteomes" id="UP001302120">
    <property type="component" value="Unassembled WGS sequence"/>
</dbReference>
<dbReference type="InterPro" id="IPR025669">
    <property type="entry name" value="AAA_dom"/>
</dbReference>
<dbReference type="Gene3D" id="3.40.50.300">
    <property type="entry name" value="P-loop containing nucleotide triphosphate hydrolases"/>
    <property type="match status" value="1"/>
</dbReference>
<dbReference type="PANTHER" id="PTHR13696:SF99">
    <property type="entry name" value="COBYRINIC ACID AC-DIAMIDE SYNTHASE"/>
    <property type="match status" value="1"/>
</dbReference>
<feature type="domain" description="AAA" evidence="1">
    <location>
        <begin position="13"/>
        <end position="186"/>
    </location>
</feature>
<dbReference type="SUPFAM" id="SSF52540">
    <property type="entry name" value="P-loop containing nucleoside triphosphate hydrolases"/>
    <property type="match status" value="1"/>
</dbReference>
<evidence type="ECO:0000259" key="1">
    <source>
        <dbReference type="Pfam" id="PF13614"/>
    </source>
</evidence>
<reference evidence="2 3" key="1">
    <citation type="submission" date="2023-12" db="EMBL/GenBank/DDBJ databases">
        <title>Baltic Sea Cyanobacteria.</title>
        <authorList>
            <person name="Delbaje E."/>
            <person name="Fewer D.P."/>
            <person name="Shishido T.K."/>
        </authorList>
    </citation>
    <scope>NUCLEOTIDE SEQUENCE [LARGE SCALE GENOMIC DNA]</scope>
    <source>
        <strain evidence="2 3">UHCC-0300</strain>
    </source>
</reference>
<dbReference type="InterPro" id="IPR050678">
    <property type="entry name" value="DNA_Partitioning_ATPase"/>
</dbReference>